<dbReference type="EMBL" id="AUXT01000170">
    <property type="protein sequence ID" value="KZN46450.1"/>
    <property type="molecule type" value="Genomic_DNA"/>
</dbReference>
<evidence type="ECO:0000313" key="2">
    <source>
        <dbReference type="Proteomes" id="UP000076587"/>
    </source>
</evidence>
<accession>A0A167BEN9</accession>
<dbReference type="AlphaFoldDB" id="A0A167BEN9"/>
<sequence length="629" mass="68812">MKKLSVICALVVSLAGCGGSGGDAPKVLDIEPGFGNDVNAQLEAEVEFYLPSFLEQKGELVITNLQDSSISSHTTDSLSQFSITLAVGGQYHIKFEPQNDQIMCPRMLGCGRSKLNDPNDLNENNEIDFGEPVNAKLNLELIALPVPGLNQLYLSPYSSAVTFSNYDSRPLSLTAAPHYHLTINSVLQRRKAEYVASAITYADIMQQYQSEISNSSQFVDAFNAAMSEDNDIWTSYSELANEYLSDTLLGEDTNTLYRQHAAKTLLEVNELFRLRPLDKMQSSITPYSNELLSELRNALGVLRLQDEQYSAELKEKLNDVENIASDDAQEALVTIGEVIGDVVKHVSPAEGSEAGQYELTGLDITYEIQSGFRWKVTGTRRGFDVNIDVSVPEWRISPTLGDKVVGTGGGVVTKAGTNLNFTFETFEIVSSSSFDPNNVQEVTGVASAKGSLELTQTNAVLTGKIELNAIREALNIRLTKTIIPYLMVDGVLTTPNQTTPIRLYASERSPHALTEELDLTFGVQLELALNGGKDLRMQLDGEPNTFTNFGTIDVAMILGGHVSELTVTNVGGNINLIVRGRDGYWVDIKKKDKLYTGGFYFGDKTVGDVRTIRGIPGVLFPDGSFESLF</sequence>
<dbReference type="RefSeq" id="WP_063377557.1">
    <property type="nucleotide sequence ID" value="NZ_AUXT01000170.1"/>
</dbReference>
<dbReference type="PATRIC" id="fig|1365253.3.peg.2995"/>
<proteinExistence type="predicted"/>
<evidence type="ECO:0000313" key="1">
    <source>
        <dbReference type="EMBL" id="KZN46450.1"/>
    </source>
</evidence>
<dbReference type="PROSITE" id="PS51257">
    <property type="entry name" value="PROKAR_LIPOPROTEIN"/>
    <property type="match status" value="1"/>
</dbReference>
<dbReference type="Proteomes" id="UP000076587">
    <property type="component" value="Unassembled WGS sequence"/>
</dbReference>
<gene>
    <name evidence="1" type="ORF">N482_12375</name>
</gene>
<organism evidence="1 2">
    <name type="scientific">Pseudoalteromonas luteoviolacea NCIMB 1942</name>
    <dbReference type="NCBI Taxonomy" id="1365253"/>
    <lineage>
        <taxon>Bacteria</taxon>
        <taxon>Pseudomonadati</taxon>
        <taxon>Pseudomonadota</taxon>
        <taxon>Gammaproteobacteria</taxon>
        <taxon>Alteromonadales</taxon>
        <taxon>Pseudoalteromonadaceae</taxon>
        <taxon>Pseudoalteromonas</taxon>
    </lineage>
</organism>
<dbReference type="OrthoDB" id="6306411at2"/>
<name>A0A167BEN9_9GAMM</name>
<comment type="caution">
    <text evidence="1">The sequence shown here is derived from an EMBL/GenBank/DDBJ whole genome shotgun (WGS) entry which is preliminary data.</text>
</comment>
<protein>
    <submittedName>
        <fullName evidence="1">Uncharacterized protein</fullName>
    </submittedName>
</protein>
<reference evidence="1 2" key="1">
    <citation type="submission" date="2013-07" db="EMBL/GenBank/DDBJ databases">
        <title>Comparative Genomic and Metabolomic Analysis of Twelve Strains of Pseudoalteromonas luteoviolacea.</title>
        <authorList>
            <person name="Vynne N.G."/>
            <person name="Mansson M."/>
            <person name="Gram L."/>
        </authorList>
    </citation>
    <scope>NUCLEOTIDE SEQUENCE [LARGE SCALE GENOMIC DNA]</scope>
    <source>
        <strain evidence="1 2">NCIMB 1942</strain>
    </source>
</reference>